<feature type="compositionally biased region" description="Pro residues" evidence="2">
    <location>
        <begin position="74"/>
        <end position="86"/>
    </location>
</feature>
<dbReference type="Gene3D" id="2.60.40.1240">
    <property type="match status" value="1"/>
</dbReference>
<sequence>MSHPQPPTGPQDPHQPHPEQASDPWAPPPTPGGTPQDGTWAPPPQPDPGSPWSAPQPPGTPPADPYQPGGAYPPSGPYPPAGPYPPGGAGYPPGAPPPTGVGYPPGPPPPVPTGGSGGRTVLIVVIAVVVVALLCCVGGVVALVAGLNRTAEQISEALPTPSVTYPVPEPSRTPTEASPPRPAGEGETFNMRAGDTLVLNDDDGTLEITVTRFRTVTEGCRAFAPKPTKGRYLIAEVTATVTEGTSSINPFYFEWVGDDGATVNGLIGALSGCGEPLGSGNGLRAGSKRAGTVVFDVADTSGVVEYRHRFETAGSWKP</sequence>
<feature type="compositionally biased region" description="Pro residues" evidence="2">
    <location>
        <begin position="93"/>
        <end position="112"/>
    </location>
</feature>
<keyword evidence="3" id="KW-0812">Transmembrane</keyword>
<accession>A0A418MX11</accession>
<keyword evidence="3" id="KW-0472">Membrane</keyword>
<evidence type="ECO:0000313" key="4">
    <source>
        <dbReference type="EMBL" id="RIV39367.1"/>
    </source>
</evidence>
<keyword evidence="5" id="KW-1185">Reference proteome</keyword>
<keyword evidence="1" id="KW-0732">Signal</keyword>
<feature type="compositionally biased region" description="Pro residues" evidence="2">
    <location>
        <begin position="1"/>
        <end position="10"/>
    </location>
</feature>
<evidence type="ECO:0008006" key="6">
    <source>
        <dbReference type="Google" id="ProtNLM"/>
    </source>
</evidence>
<reference evidence="4 5" key="1">
    <citation type="submission" date="2018-08" db="EMBL/GenBank/DDBJ databases">
        <title>Jishengella sp. nov., isolated from a root of Azadirachta indica A. Juss. var. siamensis Valenton.</title>
        <authorList>
            <person name="Kuncharoen N."/>
            <person name="Tanasupawat S."/>
            <person name="Kudo T."/>
            <person name="Ohkuma M."/>
        </authorList>
    </citation>
    <scope>NUCLEOTIDE SEQUENCE [LARGE SCALE GENOMIC DNA]</scope>
    <source>
        <strain evidence="4 5">AZ1-13</strain>
    </source>
</reference>
<evidence type="ECO:0000256" key="1">
    <source>
        <dbReference type="ARBA" id="ARBA00022729"/>
    </source>
</evidence>
<keyword evidence="3" id="KW-1133">Transmembrane helix</keyword>
<feature type="compositionally biased region" description="Pro residues" evidence="2">
    <location>
        <begin position="167"/>
        <end position="182"/>
    </location>
</feature>
<feature type="compositionally biased region" description="Pro residues" evidence="2">
    <location>
        <begin position="41"/>
        <end position="65"/>
    </location>
</feature>
<organism evidence="4 5">
    <name type="scientific">Micromonospora radicis</name>
    <dbReference type="NCBI Taxonomy" id="1894971"/>
    <lineage>
        <taxon>Bacteria</taxon>
        <taxon>Bacillati</taxon>
        <taxon>Actinomycetota</taxon>
        <taxon>Actinomycetes</taxon>
        <taxon>Micromonosporales</taxon>
        <taxon>Micromonosporaceae</taxon>
        <taxon>Micromonospora</taxon>
    </lineage>
</organism>
<dbReference type="OrthoDB" id="3405575at2"/>
<evidence type="ECO:0000256" key="2">
    <source>
        <dbReference type="SAM" id="MobiDB-lite"/>
    </source>
</evidence>
<gene>
    <name evidence="4" type="ORF">D2L64_08550</name>
</gene>
<evidence type="ECO:0000313" key="5">
    <source>
        <dbReference type="Proteomes" id="UP000283832"/>
    </source>
</evidence>
<dbReference type="InterPro" id="IPR029050">
    <property type="entry name" value="Immunoprotect_excell_Ig-like"/>
</dbReference>
<feature type="transmembrane region" description="Helical" evidence="3">
    <location>
        <begin position="121"/>
        <end position="145"/>
    </location>
</feature>
<protein>
    <recommendedName>
        <fullName evidence="6">DUF4352 domain-containing protein</fullName>
    </recommendedName>
</protein>
<name>A0A418MX11_9ACTN</name>
<evidence type="ECO:0000256" key="3">
    <source>
        <dbReference type="SAM" id="Phobius"/>
    </source>
</evidence>
<dbReference type="AlphaFoldDB" id="A0A418MX11"/>
<dbReference type="RefSeq" id="WP_119574179.1">
    <property type="nucleotide sequence ID" value="NZ_QXEC01000006.1"/>
</dbReference>
<feature type="region of interest" description="Disordered" evidence="2">
    <location>
        <begin position="1"/>
        <end position="112"/>
    </location>
</feature>
<proteinExistence type="predicted"/>
<dbReference type="Proteomes" id="UP000283832">
    <property type="component" value="Unassembled WGS sequence"/>
</dbReference>
<feature type="region of interest" description="Disordered" evidence="2">
    <location>
        <begin position="160"/>
        <end position="189"/>
    </location>
</feature>
<dbReference type="EMBL" id="QXEC01000006">
    <property type="protein sequence ID" value="RIV39367.1"/>
    <property type="molecule type" value="Genomic_DNA"/>
</dbReference>
<comment type="caution">
    <text evidence="4">The sequence shown here is derived from an EMBL/GenBank/DDBJ whole genome shotgun (WGS) entry which is preliminary data.</text>
</comment>